<keyword evidence="4" id="KW-1185">Reference proteome</keyword>
<dbReference type="Proteomes" id="UP001392437">
    <property type="component" value="Unassembled WGS sequence"/>
</dbReference>
<feature type="region of interest" description="Disordered" evidence="2">
    <location>
        <begin position="44"/>
        <end position="77"/>
    </location>
</feature>
<feature type="compositionally biased region" description="Basic and acidic residues" evidence="2">
    <location>
        <begin position="672"/>
        <end position="681"/>
    </location>
</feature>
<evidence type="ECO:0000256" key="1">
    <source>
        <dbReference type="ARBA" id="ARBA00022737"/>
    </source>
</evidence>
<feature type="region of interest" description="Disordered" evidence="2">
    <location>
        <begin position="557"/>
        <end position="591"/>
    </location>
</feature>
<dbReference type="NCBIfam" id="TIGR00756">
    <property type="entry name" value="PPR"/>
    <property type="match status" value="1"/>
</dbReference>
<feature type="compositionally biased region" description="Basic and acidic residues" evidence="2">
    <location>
        <begin position="692"/>
        <end position="705"/>
    </location>
</feature>
<evidence type="ECO:0000313" key="3">
    <source>
        <dbReference type="EMBL" id="KAK8114806.1"/>
    </source>
</evidence>
<reference evidence="3 4" key="1">
    <citation type="submission" date="2023-01" db="EMBL/GenBank/DDBJ databases">
        <title>Analysis of 21 Apiospora genomes using comparative genomics revels a genus with tremendous synthesis potential of carbohydrate active enzymes and secondary metabolites.</title>
        <authorList>
            <person name="Sorensen T."/>
        </authorList>
    </citation>
    <scope>NUCLEOTIDE SEQUENCE [LARGE SCALE GENOMIC DNA]</scope>
    <source>
        <strain evidence="3 4">CBS 117206</strain>
    </source>
</reference>
<comment type="caution">
    <text evidence="3">The sequence shown here is derived from an EMBL/GenBank/DDBJ whole genome shotgun (WGS) entry which is preliminary data.</text>
</comment>
<feature type="compositionally biased region" description="Low complexity" evidence="2">
    <location>
        <begin position="568"/>
        <end position="591"/>
    </location>
</feature>
<sequence length="705" mass="78618">MFTCRACTTRLLAAVVDHALVSRPTANALRPSVISASAPQTRGFALKRTKRDPEDELDGMPEAALDGDPGGEREPDKKMQRAVNHRLALMDDPYHIAKDVLLTLAKDRYDEAKFMVAKASGKKKNLTVSWNHLIDYQMRHQRLNGAIKLFNEMKKLFQVPNAHTYTIIFRGCAQSVHKKLAVAEAFKMYNNMLKSDRFKPNTTHLNALLEVCSRAGDIDTLFTVVKSANSTDRAPDAFTYTTILNALRAKVQFEPSRQPGGTSPARPTEKGREMEQATIQTIQRAKAIWEEVLAKWRSATLVIDEQLACAMGRILLMGSHADKMDVLSLVEQTMGIPKDEQALIKMAREAHLTPRGNDMPQSPPRLGLQGAPAAKHTKPASPAHARPGNNALGLVLTALQLMTKTSLVARYWDVFTRKFLVAPDARNWHLLLRSLRYGHNSGKVAEYLWIMPKDFMSAPTFRIAMNACLRDNLNKKAFHNACQVFEVMITSLRSPDAHVMRIYLQTAYAVKRPFEDPAAAKLAYGKQMVTALENLWEPYRMATKQFAFGGLTPRTPPLSVSSPGPLNPASAPAPVPAADADAAADATDTSVPKPTASEIALQMWKLHAVARGEICALARKMIAAYDRLIFGDLATADTVAKIKPRRNQINAFVVKYFEDREKYEPGWSFRQMQEEKRREENDGLGDEDDHEFMEGSSRKSPVDAW</sequence>
<dbReference type="AlphaFoldDB" id="A0AAW0QWP3"/>
<dbReference type="InterPro" id="IPR002885">
    <property type="entry name" value="PPR_rpt"/>
</dbReference>
<feature type="region of interest" description="Disordered" evidence="2">
    <location>
        <begin position="672"/>
        <end position="705"/>
    </location>
</feature>
<feature type="region of interest" description="Disordered" evidence="2">
    <location>
        <begin position="354"/>
        <end position="386"/>
    </location>
</feature>
<dbReference type="Pfam" id="PF13041">
    <property type="entry name" value="PPR_2"/>
    <property type="match status" value="1"/>
</dbReference>
<name>A0AAW0QWP3_9PEZI</name>
<dbReference type="PANTHER" id="PTHR47942">
    <property type="entry name" value="TETRATRICOPEPTIDE REPEAT (TPR)-LIKE SUPERFAMILY PROTEIN-RELATED"/>
    <property type="match status" value="1"/>
</dbReference>
<dbReference type="EMBL" id="JAQQWP010000006">
    <property type="protein sequence ID" value="KAK8114806.1"/>
    <property type="molecule type" value="Genomic_DNA"/>
</dbReference>
<protein>
    <submittedName>
        <fullName evidence="3">Pentatricopeptide repeat protein</fullName>
    </submittedName>
</protein>
<dbReference type="InterPro" id="IPR011990">
    <property type="entry name" value="TPR-like_helical_dom_sf"/>
</dbReference>
<dbReference type="Gene3D" id="1.25.40.10">
    <property type="entry name" value="Tetratricopeptide repeat domain"/>
    <property type="match status" value="1"/>
</dbReference>
<dbReference type="Pfam" id="PF13812">
    <property type="entry name" value="PPR_3"/>
    <property type="match status" value="1"/>
</dbReference>
<accession>A0AAW0QWP3</accession>
<evidence type="ECO:0000313" key="4">
    <source>
        <dbReference type="Proteomes" id="UP001392437"/>
    </source>
</evidence>
<dbReference type="PANTHER" id="PTHR47942:SF105">
    <property type="entry name" value="ATPASE EXPRESSION PROTEIN 3"/>
    <property type="match status" value="1"/>
</dbReference>
<gene>
    <name evidence="3" type="ORF">PG999_006875</name>
</gene>
<dbReference type="InterPro" id="IPR051222">
    <property type="entry name" value="PPR/CCM1_RNA-binding"/>
</dbReference>
<organism evidence="3 4">
    <name type="scientific">Apiospora kogelbergensis</name>
    <dbReference type="NCBI Taxonomy" id="1337665"/>
    <lineage>
        <taxon>Eukaryota</taxon>
        <taxon>Fungi</taxon>
        <taxon>Dikarya</taxon>
        <taxon>Ascomycota</taxon>
        <taxon>Pezizomycotina</taxon>
        <taxon>Sordariomycetes</taxon>
        <taxon>Xylariomycetidae</taxon>
        <taxon>Amphisphaeriales</taxon>
        <taxon>Apiosporaceae</taxon>
        <taxon>Apiospora</taxon>
    </lineage>
</organism>
<proteinExistence type="predicted"/>
<evidence type="ECO:0000256" key="2">
    <source>
        <dbReference type="SAM" id="MobiDB-lite"/>
    </source>
</evidence>
<feature type="compositionally biased region" description="Acidic residues" evidence="2">
    <location>
        <begin position="682"/>
        <end position="691"/>
    </location>
</feature>
<keyword evidence="1" id="KW-0677">Repeat</keyword>